<keyword evidence="1" id="KW-1133">Transmembrane helix</keyword>
<dbReference type="EMBL" id="QLYR01000001">
    <property type="protein sequence ID" value="RAQ30257.1"/>
    <property type="molecule type" value="Genomic_DNA"/>
</dbReference>
<comment type="caution">
    <text evidence="3">The sequence shown here is derived from an EMBL/GenBank/DDBJ whole genome shotgun (WGS) entry which is preliminary data.</text>
</comment>
<dbReference type="Proteomes" id="UP000249377">
    <property type="component" value="Unassembled WGS sequence"/>
</dbReference>
<dbReference type="InterPro" id="IPR026870">
    <property type="entry name" value="Zinc_ribbon_dom"/>
</dbReference>
<proteinExistence type="predicted"/>
<feature type="domain" description="Zinc-ribbon" evidence="2">
    <location>
        <begin position="2"/>
        <end position="24"/>
    </location>
</feature>
<keyword evidence="1" id="KW-0472">Membrane</keyword>
<dbReference type="RefSeq" id="WP_112331454.1">
    <property type="nucleotide sequence ID" value="NZ_QLYR01000001.1"/>
</dbReference>
<keyword evidence="4" id="KW-1185">Reference proteome</keyword>
<dbReference type="Pfam" id="PF13240">
    <property type="entry name" value="Zn_Ribbon_1"/>
    <property type="match status" value="1"/>
</dbReference>
<gene>
    <name evidence="3" type="ORF">DPQ25_01755</name>
</gene>
<accession>A0A328UEF7</accession>
<organism evidence="3 4">
    <name type="scientific">Hydrogeniiclostridium mannosilyticum</name>
    <dbReference type="NCBI Taxonomy" id="2764322"/>
    <lineage>
        <taxon>Bacteria</taxon>
        <taxon>Bacillati</taxon>
        <taxon>Bacillota</taxon>
        <taxon>Clostridia</taxon>
        <taxon>Eubacteriales</taxon>
        <taxon>Acutalibacteraceae</taxon>
        <taxon>Hydrogeniiclostridium</taxon>
    </lineage>
</organism>
<reference evidence="3 4" key="1">
    <citation type="submission" date="2018-06" db="EMBL/GenBank/DDBJ databases">
        <title>Noncontiguous genome sequence of Ruminococcaceae bacterium ASD2818.</title>
        <authorList>
            <person name="Chaplin A.V."/>
            <person name="Sokolova S.R."/>
            <person name="Kochetkova T.O."/>
            <person name="Goltsov A.Y."/>
            <person name="Trofimov D.Y."/>
            <person name="Efimov B.A."/>
        </authorList>
    </citation>
    <scope>NUCLEOTIDE SEQUENCE [LARGE SCALE GENOMIC DNA]</scope>
    <source>
        <strain evidence="3 4">ASD2818</strain>
    </source>
</reference>
<protein>
    <recommendedName>
        <fullName evidence="2">Zinc-ribbon domain-containing protein</fullName>
    </recommendedName>
</protein>
<sequence length="250" mass="27460">MFCLKCGADIEEGTLFCTQCGAPVENQPSAGQAQRAQPATPAQYTNQQYQGMPSSVGAVAAVKIKRKKTGIIIGIAAAAAVLVIAIIFAVAVLSGGRGYKETVGQYLRANVNAEVKEYIELIPDQAVATLMSQNGYGSSERSEFIKEGQENLDRALERTLGENWKLKFSYKDFKYDIEDIEGISGEDLEEIRRNYRRMAIDVSEAMAVEIKSTFKGIESEGTQNITLIKVGNSWYIDFIEMNVGAFWGLN</sequence>
<feature type="transmembrane region" description="Helical" evidence="1">
    <location>
        <begin position="71"/>
        <end position="93"/>
    </location>
</feature>
<name>A0A328UEF7_9FIRM</name>
<evidence type="ECO:0000256" key="1">
    <source>
        <dbReference type="SAM" id="Phobius"/>
    </source>
</evidence>
<evidence type="ECO:0000313" key="3">
    <source>
        <dbReference type="EMBL" id="RAQ30257.1"/>
    </source>
</evidence>
<keyword evidence="1" id="KW-0812">Transmembrane</keyword>
<dbReference type="AlphaFoldDB" id="A0A328UEF7"/>
<evidence type="ECO:0000259" key="2">
    <source>
        <dbReference type="Pfam" id="PF13240"/>
    </source>
</evidence>
<evidence type="ECO:0000313" key="4">
    <source>
        <dbReference type="Proteomes" id="UP000249377"/>
    </source>
</evidence>